<dbReference type="SMART" id="SM00421">
    <property type="entry name" value="HTH_LUXR"/>
    <property type="match status" value="1"/>
</dbReference>
<dbReference type="Proteomes" id="UP001174909">
    <property type="component" value="Unassembled WGS sequence"/>
</dbReference>
<evidence type="ECO:0000313" key="7">
    <source>
        <dbReference type="Proteomes" id="UP001174909"/>
    </source>
</evidence>
<dbReference type="PRINTS" id="PR00038">
    <property type="entry name" value="HTHLUXR"/>
</dbReference>
<sequence>MFEEAPGPPDSEQSEDSPRDTVADARNVTPTNVAAGARSEEAPSLSLREQEVLHLVAQGWATTRIAAELGISRHTVRNHVRNLRHKLNASTKLTAVVTAIRLGILDIED</sequence>
<keyword evidence="3" id="KW-0804">Transcription</keyword>
<evidence type="ECO:0000256" key="4">
    <source>
        <dbReference type="SAM" id="MobiDB-lite"/>
    </source>
</evidence>
<dbReference type="Pfam" id="PF00196">
    <property type="entry name" value="GerE"/>
    <property type="match status" value="1"/>
</dbReference>
<dbReference type="PANTHER" id="PTHR44688">
    <property type="entry name" value="DNA-BINDING TRANSCRIPTIONAL ACTIVATOR DEVR_DOSR"/>
    <property type="match status" value="1"/>
</dbReference>
<accession>A0AA35WCJ0</accession>
<evidence type="ECO:0000259" key="5">
    <source>
        <dbReference type="PROSITE" id="PS50043"/>
    </source>
</evidence>
<dbReference type="InterPro" id="IPR016032">
    <property type="entry name" value="Sig_transdc_resp-reg_C-effctor"/>
</dbReference>
<keyword evidence="2" id="KW-0238">DNA-binding</keyword>
<name>A0AA35WCJ0_GEOBA</name>
<dbReference type="Gene3D" id="1.10.10.10">
    <property type="entry name" value="Winged helix-like DNA-binding domain superfamily/Winged helix DNA-binding domain"/>
    <property type="match status" value="1"/>
</dbReference>
<evidence type="ECO:0000256" key="2">
    <source>
        <dbReference type="ARBA" id="ARBA00023125"/>
    </source>
</evidence>
<evidence type="ECO:0000313" key="6">
    <source>
        <dbReference type="EMBL" id="CAI8012251.1"/>
    </source>
</evidence>
<feature type="region of interest" description="Disordered" evidence="4">
    <location>
        <begin position="1"/>
        <end position="43"/>
    </location>
</feature>
<dbReference type="EMBL" id="CASHTH010001174">
    <property type="protein sequence ID" value="CAI8012251.1"/>
    <property type="molecule type" value="Genomic_DNA"/>
</dbReference>
<dbReference type="GO" id="GO:0006355">
    <property type="term" value="P:regulation of DNA-templated transcription"/>
    <property type="evidence" value="ECO:0007669"/>
    <property type="project" value="InterPro"/>
</dbReference>
<proteinExistence type="predicted"/>
<reference evidence="6" key="1">
    <citation type="submission" date="2023-03" db="EMBL/GenBank/DDBJ databases">
        <authorList>
            <person name="Steffen K."/>
            <person name="Cardenas P."/>
        </authorList>
    </citation>
    <scope>NUCLEOTIDE SEQUENCE</scope>
</reference>
<gene>
    <name evidence="6" type="ORF">GBAR_LOCUS7865</name>
</gene>
<dbReference type="CDD" id="cd06170">
    <property type="entry name" value="LuxR_C_like"/>
    <property type="match status" value="1"/>
</dbReference>
<dbReference type="AlphaFoldDB" id="A0AA35WCJ0"/>
<protein>
    <submittedName>
        <fullName evidence="6">Spore germination protein GerE</fullName>
    </submittedName>
</protein>
<dbReference type="InterPro" id="IPR036388">
    <property type="entry name" value="WH-like_DNA-bd_sf"/>
</dbReference>
<keyword evidence="7" id="KW-1185">Reference proteome</keyword>
<dbReference type="GO" id="GO:0003677">
    <property type="term" value="F:DNA binding"/>
    <property type="evidence" value="ECO:0007669"/>
    <property type="project" value="UniProtKB-KW"/>
</dbReference>
<keyword evidence="1" id="KW-0805">Transcription regulation</keyword>
<dbReference type="InterPro" id="IPR000792">
    <property type="entry name" value="Tscrpt_reg_LuxR_C"/>
</dbReference>
<dbReference type="PANTHER" id="PTHR44688:SF16">
    <property type="entry name" value="DNA-BINDING TRANSCRIPTIONAL ACTIVATOR DEVR_DOSR"/>
    <property type="match status" value="1"/>
</dbReference>
<feature type="domain" description="HTH luxR-type" evidence="5">
    <location>
        <begin position="38"/>
        <end position="103"/>
    </location>
</feature>
<dbReference type="PROSITE" id="PS50043">
    <property type="entry name" value="HTH_LUXR_2"/>
    <property type="match status" value="1"/>
</dbReference>
<evidence type="ECO:0000256" key="3">
    <source>
        <dbReference type="ARBA" id="ARBA00023163"/>
    </source>
</evidence>
<organism evidence="6 7">
    <name type="scientific">Geodia barretti</name>
    <name type="common">Barrett's horny sponge</name>
    <dbReference type="NCBI Taxonomy" id="519541"/>
    <lineage>
        <taxon>Eukaryota</taxon>
        <taxon>Metazoa</taxon>
        <taxon>Porifera</taxon>
        <taxon>Demospongiae</taxon>
        <taxon>Heteroscleromorpha</taxon>
        <taxon>Tetractinellida</taxon>
        <taxon>Astrophorina</taxon>
        <taxon>Geodiidae</taxon>
        <taxon>Geodia</taxon>
    </lineage>
</organism>
<dbReference type="PROSITE" id="PS00622">
    <property type="entry name" value="HTH_LUXR_1"/>
    <property type="match status" value="1"/>
</dbReference>
<evidence type="ECO:0000256" key="1">
    <source>
        <dbReference type="ARBA" id="ARBA00023015"/>
    </source>
</evidence>
<dbReference type="SUPFAM" id="SSF46894">
    <property type="entry name" value="C-terminal effector domain of the bipartite response regulators"/>
    <property type="match status" value="1"/>
</dbReference>
<comment type="caution">
    <text evidence="6">The sequence shown here is derived from an EMBL/GenBank/DDBJ whole genome shotgun (WGS) entry which is preliminary data.</text>
</comment>